<dbReference type="InterPro" id="IPR001851">
    <property type="entry name" value="ABC_transp_permease"/>
</dbReference>
<name>A0A964WSW2_9HYPH</name>
<organism evidence="7 8">
    <name type="scientific">Propylenella binzhouense</name>
    <dbReference type="NCBI Taxonomy" id="2555902"/>
    <lineage>
        <taxon>Bacteria</taxon>
        <taxon>Pseudomonadati</taxon>
        <taxon>Pseudomonadota</taxon>
        <taxon>Alphaproteobacteria</taxon>
        <taxon>Hyphomicrobiales</taxon>
        <taxon>Propylenellaceae</taxon>
        <taxon>Propylenella</taxon>
    </lineage>
</organism>
<feature type="transmembrane region" description="Helical" evidence="6">
    <location>
        <begin position="76"/>
        <end position="97"/>
    </location>
</feature>
<evidence type="ECO:0000256" key="4">
    <source>
        <dbReference type="ARBA" id="ARBA00022989"/>
    </source>
</evidence>
<evidence type="ECO:0000313" key="7">
    <source>
        <dbReference type="EMBL" id="MYZ47389.1"/>
    </source>
</evidence>
<sequence length="311" mass="32313">MPIVVLAVLAALVALLPAAVPWLRFVFIITIASGFAALGVAVLLRAGLISIGHALFYAVGAYAVAFLMRATGTTDLFLLLAAAVVVSGLAGLVVGAFMVRYRAIFFAMLNLAVSMVVFSLLSKLYGLTGGSDGMRVATPTLVGSALDREAFNAVFLYVVIGLFVAAGILVQLYFRSPMGEALAAVETNEVRLEYLGVSVRGVLLSAYVLSAMLAGLGGAIAGIAIGHVVPEMAYWTESGHFVLVAVLGGIAGPAGPFIGAIFLEVLRTLASGFAAETWNLVVGVALLLVIFFLPEGLYGIGAKLFRRRGAQ</sequence>
<evidence type="ECO:0000256" key="5">
    <source>
        <dbReference type="ARBA" id="ARBA00023136"/>
    </source>
</evidence>
<comment type="caution">
    <text evidence="7">The sequence shown here is derived from an EMBL/GenBank/DDBJ whole genome shotgun (WGS) entry which is preliminary data.</text>
</comment>
<keyword evidence="3 6" id="KW-0812">Transmembrane</keyword>
<feature type="transmembrane region" description="Helical" evidence="6">
    <location>
        <begin position="241"/>
        <end position="266"/>
    </location>
</feature>
<dbReference type="InterPro" id="IPR043428">
    <property type="entry name" value="LivM-like"/>
</dbReference>
<evidence type="ECO:0000256" key="1">
    <source>
        <dbReference type="ARBA" id="ARBA00004651"/>
    </source>
</evidence>
<feature type="transmembrane region" description="Helical" evidence="6">
    <location>
        <begin position="104"/>
        <end position="125"/>
    </location>
</feature>
<reference evidence="7" key="1">
    <citation type="submission" date="2019-03" db="EMBL/GenBank/DDBJ databases">
        <title>Afifella sp. nov., isolated from activated sludge.</title>
        <authorList>
            <person name="Li Q."/>
            <person name="Liu Y."/>
        </authorList>
    </citation>
    <scope>NUCLEOTIDE SEQUENCE</scope>
    <source>
        <strain evidence="7">L72</strain>
    </source>
</reference>
<evidence type="ECO:0000256" key="3">
    <source>
        <dbReference type="ARBA" id="ARBA00022692"/>
    </source>
</evidence>
<dbReference type="RefSeq" id="WP_161139736.1">
    <property type="nucleotide sequence ID" value="NZ_SPKJ01000014.1"/>
</dbReference>
<dbReference type="PANTHER" id="PTHR30482">
    <property type="entry name" value="HIGH-AFFINITY BRANCHED-CHAIN AMINO ACID TRANSPORT SYSTEM PERMEASE"/>
    <property type="match status" value="1"/>
</dbReference>
<dbReference type="GO" id="GO:0015658">
    <property type="term" value="F:branched-chain amino acid transmembrane transporter activity"/>
    <property type="evidence" value="ECO:0007669"/>
    <property type="project" value="InterPro"/>
</dbReference>
<feature type="transmembrane region" description="Helical" evidence="6">
    <location>
        <begin position="51"/>
        <end position="70"/>
    </location>
</feature>
<dbReference type="Proteomes" id="UP000773614">
    <property type="component" value="Unassembled WGS sequence"/>
</dbReference>
<keyword evidence="5 6" id="KW-0472">Membrane</keyword>
<dbReference type="OrthoDB" id="9804361at2"/>
<evidence type="ECO:0000256" key="6">
    <source>
        <dbReference type="SAM" id="Phobius"/>
    </source>
</evidence>
<accession>A0A964WSW2</accession>
<feature type="transmembrane region" description="Helical" evidence="6">
    <location>
        <begin position="278"/>
        <end position="300"/>
    </location>
</feature>
<dbReference type="GO" id="GO:0005886">
    <property type="term" value="C:plasma membrane"/>
    <property type="evidence" value="ECO:0007669"/>
    <property type="project" value="UniProtKB-SubCell"/>
</dbReference>
<evidence type="ECO:0000313" key="8">
    <source>
        <dbReference type="Proteomes" id="UP000773614"/>
    </source>
</evidence>
<keyword evidence="4 6" id="KW-1133">Transmembrane helix</keyword>
<evidence type="ECO:0000256" key="2">
    <source>
        <dbReference type="ARBA" id="ARBA00022475"/>
    </source>
</evidence>
<feature type="transmembrane region" description="Helical" evidence="6">
    <location>
        <begin position="201"/>
        <end position="229"/>
    </location>
</feature>
<dbReference type="Pfam" id="PF02653">
    <property type="entry name" value="BPD_transp_2"/>
    <property type="match status" value="1"/>
</dbReference>
<keyword evidence="2" id="KW-1003">Cell membrane</keyword>
<dbReference type="CDD" id="cd06581">
    <property type="entry name" value="TM_PBP1_LivM_like"/>
    <property type="match status" value="1"/>
</dbReference>
<keyword evidence="8" id="KW-1185">Reference proteome</keyword>
<dbReference type="PANTHER" id="PTHR30482:SF17">
    <property type="entry name" value="ABC TRANSPORTER ATP-BINDING PROTEIN"/>
    <property type="match status" value="1"/>
</dbReference>
<feature type="transmembrane region" description="Helical" evidence="6">
    <location>
        <begin position="27"/>
        <end position="44"/>
    </location>
</feature>
<dbReference type="AlphaFoldDB" id="A0A964WSW2"/>
<feature type="transmembrane region" description="Helical" evidence="6">
    <location>
        <begin position="154"/>
        <end position="174"/>
    </location>
</feature>
<gene>
    <name evidence="7" type="ORF">E4O86_06655</name>
</gene>
<comment type="subcellular location">
    <subcellularLocation>
        <location evidence="1">Cell membrane</location>
        <topology evidence="1">Multi-pass membrane protein</topology>
    </subcellularLocation>
</comment>
<dbReference type="EMBL" id="SPKJ01000014">
    <property type="protein sequence ID" value="MYZ47389.1"/>
    <property type="molecule type" value="Genomic_DNA"/>
</dbReference>
<protein>
    <submittedName>
        <fullName evidence="7">Branched-chain amino acid ABC transporter permease</fullName>
    </submittedName>
</protein>
<proteinExistence type="predicted"/>